<name>A0A369JS19_HYPMA</name>
<organism evidence="1 2">
    <name type="scientific">Hypsizygus marmoreus</name>
    <name type="common">White beech mushroom</name>
    <name type="synonym">Agaricus marmoreus</name>
    <dbReference type="NCBI Taxonomy" id="39966"/>
    <lineage>
        <taxon>Eukaryota</taxon>
        <taxon>Fungi</taxon>
        <taxon>Dikarya</taxon>
        <taxon>Basidiomycota</taxon>
        <taxon>Agaricomycotina</taxon>
        <taxon>Agaricomycetes</taxon>
        <taxon>Agaricomycetidae</taxon>
        <taxon>Agaricales</taxon>
        <taxon>Tricholomatineae</taxon>
        <taxon>Lyophyllaceae</taxon>
        <taxon>Hypsizygus</taxon>
    </lineage>
</organism>
<comment type="caution">
    <text evidence="1">The sequence shown here is derived from an EMBL/GenBank/DDBJ whole genome shotgun (WGS) entry which is preliminary data.</text>
</comment>
<dbReference type="AlphaFoldDB" id="A0A369JS19"/>
<evidence type="ECO:0000313" key="1">
    <source>
        <dbReference type="EMBL" id="RDB23165.1"/>
    </source>
</evidence>
<gene>
    <name evidence="1" type="ORF">Hypma_009696</name>
</gene>
<dbReference type="InParanoid" id="A0A369JS19"/>
<proteinExistence type="predicted"/>
<sequence>MSTTITYATDFFCLTNGHTSTLCGCCEGILSYFGGHEYDIDFWGPLDLNLSATATTSFQTWYDDEARPRVALCGLCNKLWGIEPKESSPPRQPVTPDVFECPSCELLHYVFRPADFLLDAWGKANLSITASPVTGHKYWVDNLVVPKLAICTLCHTFWGIIPCLIGETT</sequence>
<evidence type="ECO:0000313" key="2">
    <source>
        <dbReference type="Proteomes" id="UP000076154"/>
    </source>
</evidence>
<protein>
    <submittedName>
        <fullName evidence="1">Uncharacterized protein</fullName>
    </submittedName>
</protein>
<keyword evidence="2" id="KW-1185">Reference proteome</keyword>
<dbReference type="EMBL" id="LUEZ02000047">
    <property type="protein sequence ID" value="RDB23165.1"/>
    <property type="molecule type" value="Genomic_DNA"/>
</dbReference>
<accession>A0A369JS19</accession>
<dbReference type="Proteomes" id="UP000076154">
    <property type="component" value="Unassembled WGS sequence"/>
</dbReference>
<reference evidence="1" key="1">
    <citation type="submission" date="2018-04" db="EMBL/GenBank/DDBJ databases">
        <title>Whole genome sequencing of Hypsizygus marmoreus.</title>
        <authorList>
            <person name="Choi I.-G."/>
            <person name="Min B."/>
            <person name="Kim J.-G."/>
            <person name="Kim S."/>
            <person name="Oh Y.-L."/>
            <person name="Kong W.-S."/>
            <person name="Park H."/>
            <person name="Jeong J."/>
            <person name="Song E.-S."/>
        </authorList>
    </citation>
    <scope>NUCLEOTIDE SEQUENCE [LARGE SCALE GENOMIC DNA]</scope>
    <source>
        <strain evidence="1">51987-8</strain>
    </source>
</reference>